<sequence>MSEVPKKTRKRLVRRDPRSDYPDWYQQLPPVPGRPTQSQLDADFRRASMIREALADDQASIRDERRAIAKMLQDLGETLGNMHLALTQMAAQPAPIPRRDSPWPEPLITPATPPPPKGGGILPEDRDRWLKIALAEWEPEMGPAARQLCAKAVDQYVQHCSSLGQATSRPNDWIRDQVVTLARSGRGLSNRLELIPPIPENGELDDAEGDT</sequence>
<organism evidence="2">
    <name type="scientific">viral metagenome</name>
    <dbReference type="NCBI Taxonomy" id="1070528"/>
    <lineage>
        <taxon>unclassified sequences</taxon>
        <taxon>metagenomes</taxon>
        <taxon>organismal metagenomes</taxon>
    </lineage>
</organism>
<name>A0A6H1ZK86_9ZZZZ</name>
<evidence type="ECO:0000313" key="2">
    <source>
        <dbReference type="EMBL" id="QJA47610.1"/>
    </source>
</evidence>
<reference evidence="2" key="1">
    <citation type="submission" date="2020-03" db="EMBL/GenBank/DDBJ databases">
        <title>The deep terrestrial virosphere.</title>
        <authorList>
            <person name="Holmfeldt K."/>
            <person name="Nilsson E."/>
            <person name="Simone D."/>
            <person name="Lopez-Fernandez M."/>
            <person name="Wu X."/>
            <person name="de Brujin I."/>
            <person name="Lundin D."/>
            <person name="Andersson A."/>
            <person name="Bertilsson S."/>
            <person name="Dopson M."/>
        </authorList>
    </citation>
    <scope>NUCLEOTIDE SEQUENCE</scope>
    <source>
        <strain evidence="3">MM415B03018</strain>
        <strain evidence="2">TM448A00705</strain>
        <strain evidence="4">TM448B01003</strain>
    </source>
</reference>
<feature type="region of interest" description="Disordered" evidence="1">
    <location>
        <begin position="192"/>
        <end position="211"/>
    </location>
</feature>
<proteinExistence type="predicted"/>
<gene>
    <name evidence="3" type="ORF">MM415B03018_0007</name>
    <name evidence="2" type="ORF">TM448A00705_0024</name>
    <name evidence="4" type="ORF">TM448B01003_0020</name>
</gene>
<evidence type="ECO:0000313" key="3">
    <source>
        <dbReference type="EMBL" id="QJA87322.1"/>
    </source>
</evidence>
<accession>A0A6H1ZK86</accession>
<feature type="compositionally biased region" description="Acidic residues" evidence="1">
    <location>
        <begin position="202"/>
        <end position="211"/>
    </location>
</feature>
<feature type="region of interest" description="Disordered" evidence="1">
    <location>
        <begin position="1"/>
        <end position="39"/>
    </location>
</feature>
<dbReference type="EMBL" id="MT142697">
    <property type="protein sequence ID" value="QJA87322.1"/>
    <property type="molecule type" value="Genomic_DNA"/>
</dbReference>
<evidence type="ECO:0000256" key="1">
    <source>
        <dbReference type="SAM" id="MobiDB-lite"/>
    </source>
</evidence>
<dbReference type="AlphaFoldDB" id="A0A6H1ZK86"/>
<dbReference type="EMBL" id="MT144050">
    <property type="protein sequence ID" value="QJA47610.1"/>
    <property type="molecule type" value="Genomic_DNA"/>
</dbReference>
<dbReference type="EMBL" id="MT144684">
    <property type="protein sequence ID" value="QJH97369.1"/>
    <property type="molecule type" value="Genomic_DNA"/>
</dbReference>
<protein>
    <submittedName>
        <fullName evidence="2">Uncharacterized protein</fullName>
    </submittedName>
</protein>
<evidence type="ECO:0000313" key="4">
    <source>
        <dbReference type="EMBL" id="QJH97369.1"/>
    </source>
</evidence>